<dbReference type="RefSeq" id="XP_015659055.1">
    <property type="nucleotide sequence ID" value="XM_015802611.1"/>
</dbReference>
<dbReference type="OMA" id="VCEAQIT"/>
<gene>
    <name evidence="2" type="ORF">ABB37_04812</name>
</gene>
<evidence type="ECO:0000313" key="2">
    <source>
        <dbReference type="EMBL" id="KPA80616.1"/>
    </source>
</evidence>
<proteinExistence type="predicted"/>
<accession>A0A0M9G248</accession>
<keyword evidence="3" id="KW-1185">Reference proteome</keyword>
<comment type="caution">
    <text evidence="2">The sequence shown here is derived from an EMBL/GenBank/DDBJ whole genome shotgun (WGS) entry which is preliminary data.</text>
</comment>
<feature type="signal peptide" evidence="1">
    <location>
        <begin position="1"/>
        <end position="25"/>
    </location>
</feature>
<keyword evidence="1" id="KW-0732">Signal</keyword>
<dbReference type="VEuPathDB" id="TriTrypDB:LpyrH10_08_2610"/>
<dbReference type="EMBL" id="LGTL01000008">
    <property type="protein sequence ID" value="KPA80616.1"/>
    <property type="molecule type" value="Genomic_DNA"/>
</dbReference>
<reference evidence="2 3" key="1">
    <citation type="submission" date="2015-07" db="EMBL/GenBank/DDBJ databases">
        <title>High-quality genome of monoxenous trypanosomatid Leptomonas pyrrhocoris.</title>
        <authorList>
            <person name="Flegontov P."/>
            <person name="Butenko A."/>
            <person name="Firsov S."/>
            <person name="Vlcek C."/>
            <person name="Logacheva M.D."/>
            <person name="Field M."/>
            <person name="Filatov D."/>
            <person name="Flegontova O."/>
            <person name="Gerasimov E."/>
            <person name="Jackson A.P."/>
            <person name="Kelly S."/>
            <person name="Opperdoes F."/>
            <person name="O'Reilly A."/>
            <person name="Votypka J."/>
            <person name="Yurchenko V."/>
            <person name="Lukes J."/>
        </authorList>
    </citation>
    <scope>NUCLEOTIDE SEQUENCE [LARGE SCALE GENOMIC DNA]</scope>
    <source>
        <strain evidence="2">H10</strain>
    </source>
</reference>
<dbReference type="GeneID" id="26905103"/>
<dbReference type="Proteomes" id="UP000037923">
    <property type="component" value="Unassembled WGS sequence"/>
</dbReference>
<dbReference type="OrthoDB" id="10437908at2759"/>
<dbReference type="AlphaFoldDB" id="A0A0M9G248"/>
<protein>
    <submittedName>
        <fullName evidence="2">Uncharacterized protein</fullName>
    </submittedName>
</protein>
<feature type="chain" id="PRO_5005836033" evidence="1">
    <location>
        <begin position="26"/>
        <end position="122"/>
    </location>
</feature>
<evidence type="ECO:0000313" key="3">
    <source>
        <dbReference type="Proteomes" id="UP000037923"/>
    </source>
</evidence>
<evidence type="ECO:0000256" key="1">
    <source>
        <dbReference type="SAM" id="SignalP"/>
    </source>
</evidence>
<name>A0A0M9G248_LEPPY</name>
<organism evidence="2 3">
    <name type="scientific">Leptomonas pyrrhocoris</name>
    <name type="common">Firebug parasite</name>
    <dbReference type="NCBI Taxonomy" id="157538"/>
    <lineage>
        <taxon>Eukaryota</taxon>
        <taxon>Discoba</taxon>
        <taxon>Euglenozoa</taxon>
        <taxon>Kinetoplastea</taxon>
        <taxon>Metakinetoplastina</taxon>
        <taxon>Trypanosomatida</taxon>
        <taxon>Trypanosomatidae</taxon>
        <taxon>Leishmaniinae</taxon>
        <taxon>Leptomonas</taxon>
    </lineage>
</organism>
<sequence>MSRRASLVVACAAVLLVLLAVTAFAATPRCAEDGSRIEKAVVAFPALLRGSLSYNGVSGCASDARASFDIVNRSAISTMAKMNNWDFIVALRSADPVVYTLSAKCNSAVVCEAQITFVAKSD</sequence>